<gene>
    <name evidence="8" type="ORF">IWQ62_004343</name>
</gene>
<proteinExistence type="inferred from homology"/>
<dbReference type="EMBL" id="JANBPY010001411">
    <property type="protein sequence ID" value="KAJ1960140.1"/>
    <property type="molecule type" value="Genomic_DNA"/>
</dbReference>
<evidence type="ECO:0000256" key="1">
    <source>
        <dbReference type="ARBA" id="ARBA00004099"/>
    </source>
</evidence>
<comment type="function">
    <text evidence="1 6">Involved in nucleolar processing of pre-18S ribosomal RNA.</text>
</comment>
<evidence type="ECO:0000256" key="7">
    <source>
        <dbReference type="SAM" id="MobiDB-lite"/>
    </source>
</evidence>
<keyword evidence="4 6" id="KW-0698">rRNA processing</keyword>
<feature type="region of interest" description="Disordered" evidence="7">
    <location>
        <begin position="126"/>
        <end position="148"/>
    </location>
</feature>
<dbReference type="GO" id="GO:0032040">
    <property type="term" value="C:small-subunit processome"/>
    <property type="evidence" value="ECO:0007669"/>
    <property type="project" value="UniProtKB-UniRule"/>
</dbReference>
<keyword evidence="9" id="KW-1185">Reference proteome</keyword>
<feature type="compositionally biased region" description="Basic residues" evidence="7">
    <location>
        <begin position="1"/>
        <end position="11"/>
    </location>
</feature>
<reference evidence="8" key="1">
    <citation type="submission" date="2022-07" db="EMBL/GenBank/DDBJ databases">
        <title>Phylogenomic reconstructions and comparative analyses of Kickxellomycotina fungi.</title>
        <authorList>
            <person name="Reynolds N.K."/>
            <person name="Stajich J.E."/>
            <person name="Barry K."/>
            <person name="Grigoriev I.V."/>
            <person name="Crous P."/>
            <person name="Smith M.E."/>
        </authorList>
    </citation>
    <scope>NUCLEOTIDE SEQUENCE</scope>
    <source>
        <strain evidence="8">RSA 1196</strain>
    </source>
</reference>
<dbReference type="AlphaFoldDB" id="A0A9W8AML3"/>
<evidence type="ECO:0000256" key="6">
    <source>
        <dbReference type="PIRNR" id="PIRNR015952"/>
    </source>
</evidence>
<evidence type="ECO:0000256" key="3">
    <source>
        <dbReference type="ARBA" id="ARBA00008105"/>
    </source>
</evidence>
<dbReference type="PANTHER" id="PTHR12838:SF0">
    <property type="entry name" value="U3 SMALL NUCLEOLAR RNA-ASSOCIATED PROTEIN 11-RELATED"/>
    <property type="match status" value="1"/>
</dbReference>
<dbReference type="Pfam" id="PF03998">
    <property type="entry name" value="Utp11"/>
    <property type="match status" value="1"/>
</dbReference>
<evidence type="ECO:0000256" key="2">
    <source>
        <dbReference type="ARBA" id="ARBA00004604"/>
    </source>
</evidence>
<protein>
    <recommendedName>
        <fullName evidence="6">U3 small nucleolar RNA-associated protein 11</fullName>
        <shortName evidence="6">U3 snoRNA-associated protein 11</shortName>
    </recommendedName>
</protein>
<dbReference type="PIRSF" id="PIRSF015952">
    <property type="entry name" value="U3snoRNP11"/>
    <property type="match status" value="1"/>
</dbReference>
<comment type="caution">
    <text evidence="8">The sequence shown here is derived from an EMBL/GenBank/DDBJ whole genome shotgun (WGS) entry which is preliminary data.</text>
</comment>
<keyword evidence="5 6" id="KW-0539">Nucleus</keyword>
<dbReference type="OrthoDB" id="29058at2759"/>
<accession>A0A9W8AML3</accession>
<dbReference type="PANTHER" id="PTHR12838">
    <property type="entry name" value="U3 SMALL NUCLEOLAR RNA-ASSOCIATED PROTEIN 11"/>
    <property type="match status" value="1"/>
</dbReference>
<evidence type="ECO:0000256" key="4">
    <source>
        <dbReference type="ARBA" id="ARBA00022552"/>
    </source>
</evidence>
<sequence>MSSVRRSKPNKTYRERSQNPTTRPFGLLEKHKDYVLRARDFRNKQTQLKGLRERAYHRNPDEFYFGMIHAKVKHGAHQDERLNNYSNDFILMLKTQDLKYVQNLRNIERKKITKLKESLHLLDQGVQIPDNRKHQTGEDDGPSTSRPKHTVFVDNEEELEKFDPAKYFDTVPELTSRAFNRPRVQQLETVSIPKLSVKRQQKQEKERDAVYQELLSRLDRDKQLAVVEKELRLQRSVHDKGGKTKLGTDEDGVPIIKFHPIRKK</sequence>
<comment type="subcellular location">
    <subcellularLocation>
        <location evidence="2 6">Nucleus</location>
        <location evidence="2 6">Nucleolus</location>
    </subcellularLocation>
</comment>
<organism evidence="8 9">
    <name type="scientific">Dispira parvispora</name>
    <dbReference type="NCBI Taxonomy" id="1520584"/>
    <lineage>
        <taxon>Eukaryota</taxon>
        <taxon>Fungi</taxon>
        <taxon>Fungi incertae sedis</taxon>
        <taxon>Zoopagomycota</taxon>
        <taxon>Kickxellomycotina</taxon>
        <taxon>Dimargaritomycetes</taxon>
        <taxon>Dimargaritales</taxon>
        <taxon>Dimargaritaceae</taxon>
        <taxon>Dispira</taxon>
    </lineage>
</organism>
<evidence type="ECO:0000313" key="8">
    <source>
        <dbReference type="EMBL" id="KAJ1960140.1"/>
    </source>
</evidence>
<dbReference type="InterPro" id="IPR007144">
    <property type="entry name" value="SSU_processome_Utp11"/>
</dbReference>
<feature type="region of interest" description="Disordered" evidence="7">
    <location>
        <begin position="1"/>
        <end position="25"/>
    </location>
</feature>
<name>A0A9W8AML3_9FUNG</name>
<evidence type="ECO:0000313" key="9">
    <source>
        <dbReference type="Proteomes" id="UP001150925"/>
    </source>
</evidence>
<evidence type="ECO:0000256" key="5">
    <source>
        <dbReference type="ARBA" id="ARBA00023242"/>
    </source>
</evidence>
<comment type="subunit">
    <text evidence="6">Component of the ribosomal small subunit (SSU) processome.</text>
</comment>
<comment type="similarity">
    <text evidence="3 6">Belongs to the UTP11 family.</text>
</comment>
<dbReference type="Proteomes" id="UP001150925">
    <property type="component" value="Unassembled WGS sequence"/>
</dbReference>
<dbReference type="GO" id="GO:0006364">
    <property type="term" value="P:rRNA processing"/>
    <property type="evidence" value="ECO:0007669"/>
    <property type="project" value="UniProtKB-UniRule"/>
</dbReference>